<dbReference type="AlphaFoldDB" id="A0A538T688"/>
<dbReference type="Proteomes" id="UP000320913">
    <property type="component" value="Unassembled WGS sequence"/>
</dbReference>
<reference evidence="3 4" key="1">
    <citation type="journal article" date="2019" name="Nat. Microbiol.">
        <title>Mediterranean grassland soil C-N compound turnover is dependent on rainfall and depth, and is mediated by genomically divergent microorganisms.</title>
        <authorList>
            <person name="Diamond S."/>
            <person name="Andeer P.F."/>
            <person name="Li Z."/>
            <person name="Crits-Christoph A."/>
            <person name="Burstein D."/>
            <person name="Anantharaman K."/>
            <person name="Lane K.R."/>
            <person name="Thomas B.C."/>
            <person name="Pan C."/>
            <person name="Northen T.R."/>
            <person name="Banfield J.F."/>
        </authorList>
    </citation>
    <scope>NUCLEOTIDE SEQUENCE [LARGE SCALE GENOMIC DNA]</scope>
    <source>
        <strain evidence="1">WS_1</strain>
        <strain evidence="2">WS_5</strain>
    </source>
</reference>
<evidence type="ECO:0000313" key="1">
    <source>
        <dbReference type="EMBL" id="TMQ50918.1"/>
    </source>
</evidence>
<comment type="caution">
    <text evidence="2">The sequence shown here is derived from an EMBL/GenBank/DDBJ whole genome shotgun (WGS) entry which is preliminary data.</text>
</comment>
<sequence>MTVAAAKHKERAFEIRVRFEPGLGVALYASLKQGEVAPLTVARTLGRGRTLLRYHGYTLMTHGAPEWKPGETFPVYVKQLGPPLVLARVKDRTLDGTSVTTVDSAVVPGGEHEAA</sequence>
<evidence type="ECO:0000313" key="2">
    <source>
        <dbReference type="EMBL" id="TMQ58994.1"/>
    </source>
</evidence>
<accession>A0A538T688</accession>
<proteinExistence type="predicted"/>
<name>A0A538T688_UNCEI</name>
<evidence type="ECO:0000313" key="4">
    <source>
        <dbReference type="Proteomes" id="UP000320913"/>
    </source>
</evidence>
<organism evidence="2 4">
    <name type="scientific">Eiseniibacteriota bacterium</name>
    <dbReference type="NCBI Taxonomy" id="2212470"/>
    <lineage>
        <taxon>Bacteria</taxon>
        <taxon>Candidatus Eiseniibacteriota</taxon>
    </lineage>
</organism>
<protein>
    <submittedName>
        <fullName evidence="2">Uncharacterized protein</fullName>
    </submittedName>
</protein>
<dbReference type="Proteomes" id="UP000316292">
    <property type="component" value="Unassembled WGS sequence"/>
</dbReference>
<dbReference type="EMBL" id="VBOR01000026">
    <property type="protein sequence ID" value="TMQ50918.1"/>
    <property type="molecule type" value="Genomic_DNA"/>
</dbReference>
<evidence type="ECO:0000313" key="3">
    <source>
        <dbReference type="Proteomes" id="UP000316292"/>
    </source>
</evidence>
<dbReference type="EMBL" id="VBOV01000112">
    <property type="protein sequence ID" value="TMQ58994.1"/>
    <property type="molecule type" value="Genomic_DNA"/>
</dbReference>
<gene>
    <name evidence="1" type="ORF">E6K71_01400</name>
    <name evidence="2" type="ORF">E6K75_04705</name>
</gene>